<comment type="caution">
    <text evidence="1">The sequence shown here is derived from an EMBL/GenBank/DDBJ whole genome shotgun (WGS) entry which is preliminary data.</text>
</comment>
<name>A0ABU6VFH3_9FABA</name>
<evidence type="ECO:0000313" key="1">
    <source>
        <dbReference type="EMBL" id="MED6171460.1"/>
    </source>
</evidence>
<accession>A0ABU6VFH3</accession>
<keyword evidence="2" id="KW-1185">Reference proteome</keyword>
<dbReference type="Proteomes" id="UP001341840">
    <property type="component" value="Unassembled WGS sequence"/>
</dbReference>
<dbReference type="EMBL" id="JASCZI010151259">
    <property type="protein sequence ID" value="MED6171460.1"/>
    <property type="molecule type" value="Genomic_DNA"/>
</dbReference>
<gene>
    <name evidence="1" type="ORF">PIB30_040981</name>
</gene>
<sequence>MVPQVATLFSISARISNVPEGSGDWSRPGFCLSYSSISSMACIVCVVSRGSSTPRSNDGASKGLLLAIILWTRREVYNLLSWLGMVALPPLGGWPPRSWESTFSVVVVDSAHPNLRISQSALHVRVVDEVWVVEVVAEVEEVVVETEAFGEA</sequence>
<organism evidence="1 2">
    <name type="scientific">Stylosanthes scabra</name>
    <dbReference type="NCBI Taxonomy" id="79078"/>
    <lineage>
        <taxon>Eukaryota</taxon>
        <taxon>Viridiplantae</taxon>
        <taxon>Streptophyta</taxon>
        <taxon>Embryophyta</taxon>
        <taxon>Tracheophyta</taxon>
        <taxon>Spermatophyta</taxon>
        <taxon>Magnoliopsida</taxon>
        <taxon>eudicotyledons</taxon>
        <taxon>Gunneridae</taxon>
        <taxon>Pentapetalae</taxon>
        <taxon>rosids</taxon>
        <taxon>fabids</taxon>
        <taxon>Fabales</taxon>
        <taxon>Fabaceae</taxon>
        <taxon>Papilionoideae</taxon>
        <taxon>50 kb inversion clade</taxon>
        <taxon>dalbergioids sensu lato</taxon>
        <taxon>Dalbergieae</taxon>
        <taxon>Pterocarpus clade</taxon>
        <taxon>Stylosanthes</taxon>
    </lineage>
</organism>
<evidence type="ECO:0000313" key="2">
    <source>
        <dbReference type="Proteomes" id="UP001341840"/>
    </source>
</evidence>
<proteinExistence type="predicted"/>
<protein>
    <submittedName>
        <fullName evidence="1">Uncharacterized protein</fullName>
    </submittedName>
</protein>
<reference evidence="1 2" key="1">
    <citation type="journal article" date="2023" name="Plants (Basel)">
        <title>Bridging the Gap: Combining Genomics and Transcriptomics Approaches to Understand Stylosanthes scabra, an Orphan Legume from the Brazilian Caatinga.</title>
        <authorList>
            <person name="Ferreira-Neto J.R.C."/>
            <person name="da Silva M.D."/>
            <person name="Binneck E."/>
            <person name="de Melo N.F."/>
            <person name="da Silva R.H."/>
            <person name="de Melo A.L.T.M."/>
            <person name="Pandolfi V."/>
            <person name="Bustamante F.O."/>
            <person name="Brasileiro-Vidal A.C."/>
            <person name="Benko-Iseppon A.M."/>
        </authorList>
    </citation>
    <scope>NUCLEOTIDE SEQUENCE [LARGE SCALE GENOMIC DNA]</scope>
    <source>
        <tissue evidence="1">Leaves</tissue>
    </source>
</reference>